<keyword evidence="1" id="KW-0479">Metal-binding</keyword>
<dbReference type="SUPFAM" id="SSF52833">
    <property type="entry name" value="Thioredoxin-like"/>
    <property type="match status" value="2"/>
</dbReference>
<dbReference type="GeneID" id="105361598"/>
<dbReference type="PANTHER" id="PTHR10293">
    <property type="entry name" value="GLUTAREDOXIN FAMILY MEMBER"/>
    <property type="match status" value="1"/>
</dbReference>
<dbReference type="PANTHER" id="PTHR10293:SF73">
    <property type="entry name" value="GLUTAREDOXIN-3"/>
    <property type="match status" value="1"/>
</dbReference>
<dbReference type="InterPro" id="IPR013766">
    <property type="entry name" value="Thioredoxin_domain"/>
</dbReference>
<dbReference type="KEGG" id="csol:105361598"/>
<organism evidence="6 7">
    <name type="scientific">Ceratosolen solmsi marchali</name>
    <dbReference type="NCBI Taxonomy" id="326594"/>
    <lineage>
        <taxon>Eukaryota</taxon>
        <taxon>Metazoa</taxon>
        <taxon>Ecdysozoa</taxon>
        <taxon>Arthropoda</taxon>
        <taxon>Hexapoda</taxon>
        <taxon>Insecta</taxon>
        <taxon>Pterygota</taxon>
        <taxon>Neoptera</taxon>
        <taxon>Endopterygota</taxon>
        <taxon>Hymenoptera</taxon>
        <taxon>Apocrita</taxon>
        <taxon>Proctotrupomorpha</taxon>
        <taxon>Chalcidoidea</taxon>
        <taxon>Agaonidae</taxon>
        <taxon>Agaoninae</taxon>
        <taxon>Ceratosolen</taxon>
    </lineage>
</organism>
<dbReference type="RefSeq" id="XP_011497150.1">
    <property type="nucleotide sequence ID" value="XM_011498848.1"/>
</dbReference>
<dbReference type="Pfam" id="PF00085">
    <property type="entry name" value="Thioredoxin"/>
    <property type="match status" value="1"/>
</dbReference>
<reference evidence="7" key="1">
    <citation type="submission" date="2025-08" db="UniProtKB">
        <authorList>
            <consortium name="RefSeq"/>
        </authorList>
    </citation>
    <scope>IDENTIFICATION</scope>
</reference>
<dbReference type="NCBIfam" id="TIGR00365">
    <property type="entry name" value="Grx4 family monothiol glutaredoxin"/>
    <property type="match status" value="1"/>
</dbReference>
<keyword evidence="2" id="KW-0408">Iron</keyword>
<feature type="domain" description="Thioredoxin" evidence="4">
    <location>
        <begin position="6"/>
        <end position="100"/>
    </location>
</feature>
<dbReference type="InterPro" id="IPR036249">
    <property type="entry name" value="Thioredoxin-like_sf"/>
</dbReference>
<dbReference type="GO" id="GO:0006879">
    <property type="term" value="P:intracellular iron ion homeostasis"/>
    <property type="evidence" value="ECO:0007669"/>
    <property type="project" value="TreeGrafter"/>
</dbReference>
<sequence length="213" mass="24989">MSIVELISTDEFQNFIKSNDFCVIHFYAPWALQSIQMNILFEQMRKLNNYKNIIFANIIAEWLPEVSIKYNINAVPTILVFKNENFVFRIDGFNPKMFQEQINKQLMKSEYFIDRLKNLINKAPCILFIKGSRKTPCCGFSRAIINLLDQYKTDYETFNILEDDEIREGLKKYSNWPTYPQLYIKGELIGGLDIVKELCESGDLISILPKKIE</sequence>
<evidence type="ECO:0000259" key="5">
    <source>
        <dbReference type="Pfam" id="PF00462"/>
    </source>
</evidence>
<dbReference type="GO" id="GO:0005829">
    <property type="term" value="C:cytosol"/>
    <property type="evidence" value="ECO:0007669"/>
    <property type="project" value="TreeGrafter"/>
</dbReference>
<dbReference type="CTD" id="34745"/>
<dbReference type="Proteomes" id="UP000695007">
    <property type="component" value="Unplaced"/>
</dbReference>
<dbReference type="Pfam" id="PF00462">
    <property type="entry name" value="Glutaredoxin"/>
    <property type="match status" value="1"/>
</dbReference>
<evidence type="ECO:0000256" key="2">
    <source>
        <dbReference type="ARBA" id="ARBA00023004"/>
    </source>
</evidence>
<evidence type="ECO:0000256" key="3">
    <source>
        <dbReference type="ARBA" id="ARBA00023014"/>
    </source>
</evidence>
<dbReference type="GO" id="GO:0005634">
    <property type="term" value="C:nucleus"/>
    <property type="evidence" value="ECO:0007669"/>
    <property type="project" value="TreeGrafter"/>
</dbReference>
<proteinExistence type="predicted"/>
<keyword evidence="6" id="KW-1185">Reference proteome</keyword>
<dbReference type="InterPro" id="IPR004480">
    <property type="entry name" value="Monothiol_GRX-rel"/>
</dbReference>
<dbReference type="InterPro" id="IPR033658">
    <property type="entry name" value="GRX_PICOT-like"/>
</dbReference>
<dbReference type="InterPro" id="IPR002109">
    <property type="entry name" value="Glutaredoxin"/>
</dbReference>
<feature type="domain" description="Glutaredoxin" evidence="5">
    <location>
        <begin position="127"/>
        <end position="189"/>
    </location>
</feature>
<dbReference type="FunFam" id="3.40.30.10:FF:000012">
    <property type="entry name" value="Monothiol glutaredoxin"/>
    <property type="match status" value="1"/>
</dbReference>
<evidence type="ECO:0000259" key="4">
    <source>
        <dbReference type="Pfam" id="PF00085"/>
    </source>
</evidence>
<dbReference type="GO" id="GO:0051536">
    <property type="term" value="F:iron-sulfur cluster binding"/>
    <property type="evidence" value="ECO:0007669"/>
    <property type="project" value="UniProtKB-KW"/>
</dbReference>
<protein>
    <submittedName>
        <fullName evidence="7">Glutaredoxin 3</fullName>
    </submittedName>
</protein>
<dbReference type="PROSITE" id="PS51354">
    <property type="entry name" value="GLUTAREDOXIN_2"/>
    <property type="match status" value="1"/>
</dbReference>
<evidence type="ECO:0000313" key="7">
    <source>
        <dbReference type="RefSeq" id="XP_011497150.1"/>
    </source>
</evidence>
<accession>A0AAJ6YFK7</accession>
<gene>
    <name evidence="7" type="primary">LOC105361598</name>
</gene>
<dbReference type="CDD" id="cd03028">
    <property type="entry name" value="GRX_PICOT_like"/>
    <property type="match status" value="1"/>
</dbReference>
<dbReference type="Gene3D" id="3.40.30.10">
    <property type="entry name" value="Glutaredoxin"/>
    <property type="match status" value="2"/>
</dbReference>
<evidence type="ECO:0000256" key="1">
    <source>
        <dbReference type="ARBA" id="ARBA00022723"/>
    </source>
</evidence>
<dbReference type="AlphaFoldDB" id="A0AAJ6YFK7"/>
<name>A0AAJ6YFK7_9HYME</name>
<dbReference type="GO" id="GO:0046872">
    <property type="term" value="F:metal ion binding"/>
    <property type="evidence" value="ECO:0007669"/>
    <property type="project" value="UniProtKB-KW"/>
</dbReference>
<evidence type="ECO:0000313" key="6">
    <source>
        <dbReference type="Proteomes" id="UP000695007"/>
    </source>
</evidence>
<keyword evidence="3" id="KW-0411">Iron-sulfur</keyword>